<protein>
    <submittedName>
        <fullName evidence="1">Benzoyl-CoA oxygenase subunit B</fullName>
    </submittedName>
</protein>
<dbReference type="Proteomes" id="UP000626220">
    <property type="component" value="Unassembled WGS sequence"/>
</dbReference>
<dbReference type="GO" id="GO:0010124">
    <property type="term" value="P:phenylacetate catabolic process"/>
    <property type="evidence" value="ECO:0007669"/>
    <property type="project" value="TreeGrafter"/>
</dbReference>
<dbReference type="RefSeq" id="WP_189678090.1">
    <property type="nucleotide sequence ID" value="NZ_BNCJ01000001.1"/>
</dbReference>
<comment type="caution">
    <text evidence="1">The sequence shown here is derived from an EMBL/GenBank/DDBJ whole genome shotgun (WGS) entry which is preliminary data.</text>
</comment>
<dbReference type="EMBL" id="BNCJ01000001">
    <property type="protein sequence ID" value="GHF33558.1"/>
    <property type="molecule type" value="Genomic_DNA"/>
</dbReference>
<name>A0A8J3GT39_9RHOB</name>
<dbReference type="AlphaFoldDB" id="A0A8J3GT39"/>
<accession>A0A8J3GT39</accession>
<reference evidence="1" key="1">
    <citation type="journal article" date="2014" name="Int. J. Syst. Evol. Microbiol.">
        <title>Complete genome sequence of Corynebacterium casei LMG S-19264T (=DSM 44701T), isolated from a smear-ripened cheese.</title>
        <authorList>
            <consortium name="US DOE Joint Genome Institute (JGI-PGF)"/>
            <person name="Walter F."/>
            <person name="Albersmeier A."/>
            <person name="Kalinowski J."/>
            <person name="Ruckert C."/>
        </authorList>
    </citation>
    <scope>NUCLEOTIDE SEQUENCE</scope>
    <source>
        <strain evidence="1">KCTC 42650</strain>
    </source>
</reference>
<dbReference type="GO" id="GO:0016491">
    <property type="term" value="F:oxidoreductase activity"/>
    <property type="evidence" value="ECO:0007669"/>
    <property type="project" value="InterPro"/>
</dbReference>
<dbReference type="Gene3D" id="1.10.620.20">
    <property type="entry name" value="Ribonucleotide Reductase, subunit A"/>
    <property type="match status" value="1"/>
</dbReference>
<gene>
    <name evidence="1" type="ORF">GCM10017056_01210</name>
</gene>
<evidence type="ECO:0000313" key="2">
    <source>
        <dbReference type="Proteomes" id="UP000626220"/>
    </source>
</evidence>
<proteinExistence type="predicted"/>
<dbReference type="InterPro" id="IPR009078">
    <property type="entry name" value="Ferritin-like_SF"/>
</dbReference>
<reference evidence="1" key="2">
    <citation type="submission" date="2020-09" db="EMBL/GenBank/DDBJ databases">
        <authorList>
            <person name="Sun Q."/>
            <person name="Kim S."/>
        </authorList>
    </citation>
    <scope>NUCLEOTIDE SEQUENCE</scope>
    <source>
        <strain evidence="1">KCTC 42650</strain>
    </source>
</reference>
<dbReference type="NCBIfam" id="TIGR03225">
    <property type="entry name" value="benzo_boxB"/>
    <property type="match status" value="1"/>
</dbReference>
<sequence length="483" mass="55074">MLDLINVSYDTQIPNNVGLSQDKKVLKALEKWHPGYINWWNHLIPQNFQESMVYLRTAVSVDPKGWAKFDYVKMPEYRWGVLLAPQVEDRRIPMGEHKGELAWQEVPGEYRNMLKRLIVIQGDTEPGSVEQQKFLGLTAPSLYDMRNLFQVNVEEGRHLWAMVYLLQKYFGRDGREEADDLLRRSSGSDEAPRMLGAFNEETPDWLSFFMFTYFTDRDGKMQLESLAQSGFDPLSRTCRFMLTEEAHHMFVGETGVGRVVQRTCEAMNEAGITDPYAIGKIRDLGVIDLPTIQKKLNLHYTLSLDLFGQEISTNAANAFNSGIKGRYMESRIEDDHQLKDATYDVKTVKDGKIVTEAAPALTAINMRLRDDYVRDAAGGVGRWNKIIEKAGVNFELTLPHEGFHRQIGVFSTVAVDPAGNIISSEDWEKRRGEWLPTKADGDFIQSLMKPCYEPGKYASWIAPPKVGIDNKPGDFEYVRLHMA</sequence>
<evidence type="ECO:0000313" key="1">
    <source>
        <dbReference type="EMBL" id="GHF33558.1"/>
    </source>
</evidence>
<dbReference type="SUPFAM" id="SSF47240">
    <property type="entry name" value="Ferritin-like"/>
    <property type="match status" value="1"/>
</dbReference>
<dbReference type="PANTHER" id="PTHR30458">
    <property type="entry name" value="PHENYLACETIC ACID DEGRADATION PROTEIN PAA"/>
    <property type="match status" value="1"/>
</dbReference>
<organism evidence="1 2">
    <name type="scientific">Seohaeicola zhoushanensis</name>
    <dbReference type="NCBI Taxonomy" id="1569283"/>
    <lineage>
        <taxon>Bacteria</taxon>
        <taxon>Pseudomonadati</taxon>
        <taxon>Pseudomonadota</taxon>
        <taxon>Alphaproteobacteria</taxon>
        <taxon>Rhodobacterales</taxon>
        <taxon>Roseobacteraceae</taxon>
        <taxon>Seohaeicola</taxon>
    </lineage>
</organism>
<dbReference type="InterPro" id="IPR012348">
    <property type="entry name" value="RNR-like"/>
</dbReference>
<dbReference type="InterPro" id="IPR052703">
    <property type="entry name" value="Aromatic_CoA_ox/epox"/>
</dbReference>
<keyword evidence="2" id="KW-1185">Reference proteome</keyword>
<dbReference type="PANTHER" id="PTHR30458:SF0">
    <property type="entry name" value="1,2-PHENYLACETYL-COA EPOXIDASE, SUBUNIT C"/>
    <property type="match status" value="1"/>
</dbReference>
<dbReference type="GO" id="GO:0005829">
    <property type="term" value="C:cytosol"/>
    <property type="evidence" value="ECO:0007669"/>
    <property type="project" value="TreeGrafter"/>
</dbReference>
<dbReference type="InterPro" id="IPR017635">
    <property type="entry name" value="Benzoyl_CoA_Oase_BoxB"/>
</dbReference>